<dbReference type="Proteomes" id="UP000697998">
    <property type="component" value="Unassembled WGS sequence"/>
</dbReference>
<evidence type="ECO:0000313" key="1">
    <source>
        <dbReference type="EMBL" id="MBK7674427.1"/>
    </source>
</evidence>
<dbReference type="InterPro" id="IPR016181">
    <property type="entry name" value="Acyl_CoA_acyltransferase"/>
</dbReference>
<dbReference type="AlphaFoldDB" id="A0A935PXC4"/>
<reference evidence="1 2" key="1">
    <citation type="submission" date="2020-10" db="EMBL/GenBank/DDBJ databases">
        <title>Connecting structure to function with the recovery of over 1000 high-quality activated sludge metagenome-assembled genomes encoding full-length rRNA genes using long-read sequencing.</title>
        <authorList>
            <person name="Singleton C.M."/>
            <person name="Petriglieri F."/>
            <person name="Kristensen J.M."/>
            <person name="Kirkegaard R.H."/>
            <person name="Michaelsen T.Y."/>
            <person name="Andersen M.H."/>
            <person name="Karst S.M."/>
            <person name="Dueholm M.S."/>
            <person name="Nielsen P.H."/>
            <person name="Albertsen M."/>
        </authorList>
    </citation>
    <scope>NUCLEOTIDE SEQUENCE [LARGE SCALE GENOMIC DNA]</scope>
    <source>
        <strain evidence="1">EsbW_18-Q3-R4-48_BATAC.285</strain>
    </source>
</reference>
<gene>
    <name evidence="1" type="ORF">IPJ27_06450</name>
</gene>
<dbReference type="SUPFAM" id="SSF55729">
    <property type="entry name" value="Acyl-CoA N-acyltransferases (Nat)"/>
    <property type="match status" value="1"/>
</dbReference>
<name>A0A935PXC4_9PROT</name>
<dbReference type="Gene3D" id="3.40.630.30">
    <property type="match status" value="1"/>
</dbReference>
<evidence type="ECO:0000313" key="2">
    <source>
        <dbReference type="Proteomes" id="UP000697998"/>
    </source>
</evidence>
<sequence>MSGSWRRLVGPFQEFGWAAGILYILDRMLRAVSPHLALYVYELMVQPITGKPMLPANLVKNLTFAEILPGDPNIDLMPARPEVKVSRFEQGARCLGVFRKGVLIGYLWFCFGQYEEDEVRCTYRLVAADESVFDFDLYVFPEQRMGIGFMAIWHGANEFLHARGIRYTFSRLTRFNLASRRAHAHLGWKCAGRAVFVQAWRLELMVASTSPYLAVTCSPRRRIRLPLTPHVLDTALGKKR</sequence>
<accession>A0A935PXC4</accession>
<comment type="caution">
    <text evidence="1">The sequence shown here is derived from an EMBL/GenBank/DDBJ whole genome shotgun (WGS) entry which is preliminary data.</text>
</comment>
<dbReference type="EMBL" id="JADJMH010000004">
    <property type="protein sequence ID" value="MBK7674427.1"/>
    <property type="molecule type" value="Genomic_DNA"/>
</dbReference>
<organism evidence="1 2">
    <name type="scientific">Candidatus Accumulibacter proximus</name>
    <dbReference type="NCBI Taxonomy" id="2954385"/>
    <lineage>
        <taxon>Bacteria</taxon>
        <taxon>Pseudomonadati</taxon>
        <taxon>Pseudomonadota</taxon>
        <taxon>Betaproteobacteria</taxon>
        <taxon>Candidatus Accumulibacter</taxon>
    </lineage>
</organism>
<proteinExistence type="predicted"/>
<protein>
    <submittedName>
        <fullName evidence="1">GNAT family N-acetyltransferase</fullName>
    </submittedName>
</protein>